<sequence length="419" mass="48768">MLNATRAKIMKDRADRKHASLERLLDDIERKKNLEKIELDEIEEDAKRHILELLLSKHEMEQEMNTLYNMRCKLPLSDRDELENQQTVLRKKLAELHSQLNAKSKLSSIHSASLAMSLMDDLAQRIELEIAKEMTTKQHHMENTQKQIEILQLETETLKLEKELDVLLNQVVNKQGAEFSKNLQFVRNDNLRTEEQKETVKTAVPLSSIPSVPNLNSDDVIIAALRKRQELLIYADKNLEKIELDEIEEDAKRHFLELLLSKHEMEQEINTLYNMRCKLPLSDRDELENQQTVLRKKLAEKNLEKIELDEIEEDAKRHFLELLLSKHLSDSNADLLAKFSKSTSVISLGLSYSLTDSPVLTEPRYEQHRTGSKFSMNYLEFICAWYLKKYLTKVRSKSARVSVSAALAKRKTKNPVRNL</sequence>
<evidence type="ECO:0000313" key="3">
    <source>
        <dbReference type="RefSeq" id="XP_026681062.1"/>
    </source>
</evidence>
<proteinExistence type="predicted"/>
<accession>A0A3Q0IXU4</accession>
<feature type="coiled-coil region" evidence="1">
    <location>
        <begin position="284"/>
        <end position="314"/>
    </location>
</feature>
<dbReference type="Proteomes" id="UP000079169">
    <property type="component" value="Unplaced"/>
</dbReference>
<dbReference type="KEGG" id="dci:103511643"/>
<organism evidence="2 3">
    <name type="scientific">Diaphorina citri</name>
    <name type="common">Asian citrus psyllid</name>
    <dbReference type="NCBI Taxonomy" id="121845"/>
    <lineage>
        <taxon>Eukaryota</taxon>
        <taxon>Metazoa</taxon>
        <taxon>Ecdysozoa</taxon>
        <taxon>Arthropoda</taxon>
        <taxon>Hexapoda</taxon>
        <taxon>Insecta</taxon>
        <taxon>Pterygota</taxon>
        <taxon>Neoptera</taxon>
        <taxon>Paraneoptera</taxon>
        <taxon>Hemiptera</taxon>
        <taxon>Sternorrhyncha</taxon>
        <taxon>Psylloidea</taxon>
        <taxon>Psyllidae</taxon>
        <taxon>Diaphorininae</taxon>
        <taxon>Diaphorina</taxon>
    </lineage>
</organism>
<evidence type="ECO:0000313" key="2">
    <source>
        <dbReference type="Proteomes" id="UP000079169"/>
    </source>
</evidence>
<reference evidence="3" key="1">
    <citation type="submission" date="2025-08" db="UniProtKB">
        <authorList>
            <consortium name="RefSeq"/>
        </authorList>
    </citation>
    <scope>IDENTIFICATION</scope>
</reference>
<feature type="coiled-coil region" evidence="1">
    <location>
        <begin position="141"/>
        <end position="170"/>
    </location>
</feature>
<feature type="coiled-coil region" evidence="1">
    <location>
        <begin position="11"/>
        <end position="45"/>
    </location>
</feature>
<name>A0A3Q0IXU4_DIACI</name>
<dbReference type="GeneID" id="103511643"/>
<evidence type="ECO:0000256" key="1">
    <source>
        <dbReference type="SAM" id="Coils"/>
    </source>
</evidence>
<gene>
    <name evidence="3" type="primary">LOC103511643</name>
</gene>
<protein>
    <submittedName>
        <fullName evidence="3">Uncharacterized protein LOC103511643</fullName>
    </submittedName>
</protein>
<dbReference type="AlphaFoldDB" id="A0A3Q0IXU4"/>
<dbReference type="PaxDb" id="121845-A0A3Q0IXU4"/>
<keyword evidence="2" id="KW-1185">Reference proteome</keyword>
<keyword evidence="1" id="KW-0175">Coiled coil</keyword>
<dbReference type="RefSeq" id="XP_026681062.1">
    <property type="nucleotide sequence ID" value="XM_026825261.1"/>
</dbReference>